<evidence type="ECO:0000313" key="1">
    <source>
        <dbReference type="EMBL" id="MFB9106696.1"/>
    </source>
</evidence>
<organism evidence="1 2">
    <name type="scientific">Algibacter miyuki</name>
    <dbReference type="NCBI Taxonomy" id="1306933"/>
    <lineage>
        <taxon>Bacteria</taxon>
        <taxon>Pseudomonadati</taxon>
        <taxon>Bacteroidota</taxon>
        <taxon>Flavobacteriia</taxon>
        <taxon>Flavobacteriales</taxon>
        <taxon>Flavobacteriaceae</taxon>
        <taxon>Algibacter</taxon>
    </lineage>
</organism>
<evidence type="ECO:0000313" key="2">
    <source>
        <dbReference type="Proteomes" id="UP001589590"/>
    </source>
</evidence>
<accession>A0ABV5H4K6</accession>
<protein>
    <submittedName>
        <fullName evidence="1">Uncharacterized protein</fullName>
    </submittedName>
</protein>
<keyword evidence="2" id="KW-1185">Reference proteome</keyword>
<sequence>MKFILYIILVCSPTCLFSQVGIGTLTPDDHAVLEIESTDKGLLTPRVPVNDLSNKAPISVTPKDGLIVFNNSATIRKSLVYWNAQTNSGNGAWDKQLFFKETPKTAVIGLSGNNMSVLNNADAGDDEIIGSVNTNYTILNSGNMDQLSVSLDEANLNVINVGTGIYTLEASLLISAPAPDSGRGESIGGGLYNMGYYMDFYVPYTTEGGTSGYILNRVERSVVSPLNNTHRVTFITSLERGDEITSFDIYTYLGRRLGSTHRDRVTIISDGSYYKLTKLK</sequence>
<proteinExistence type="predicted"/>
<dbReference type="Proteomes" id="UP001589590">
    <property type="component" value="Unassembled WGS sequence"/>
</dbReference>
<gene>
    <name evidence="1" type="ORF">ACFFU1_17440</name>
</gene>
<comment type="caution">
    <text evidence="1">The sequence shown here is derived from an EMBL/GenBank/DDBJ whole genome shotgun (WGS) entry which is preliminary data.</text>
</comment>
<name>A0ABV5H4K6_9FLAO</name>
<dbReference type="EMBL" id="JBHMFA010000030">
    <property type="protein sequence ID" value="MFB9106696.1"/>
    <property type="molecule type" value="Genomic_DNA"/>
</dbReference>
<dbReference type="RefSeq" id="WP_290268601.1">
    <property type="nucleotide sequence ID" value="NZ_JAUFQP010000007.1"/>
</dbReference>
<reference evidence="1 2" key="1">
    <citation type="submission" date="2024-09" db="EMBL/GenBank/DDBJ databases">
        <authorList>
            <person name="Sun Q."/>
            <person name="Mori K."/>
        </authorList>
    </citation>
    <scope>NUCLEOTIDE SEQUENCE [LARGE SCALE GENOMIC DNA]</scope>
    <source>
        <strain evidence="1 2">CECT 8300</strain>
    </source>
</reference>